<sequence length="172" mass="18749">MKNWIIGLLLAGSALLAARPARAQYAAPGFPMLPQRREPPPAPGPAKLVSPVLPRFWHEPDPERQAAGRNKFFDFVSAQAKFPEAARPTAAQPNALLPTGRLLVSVQVRPDGSVRQPPRVTKRELAQPESAYPPAALRALDAEAQRVLGALRFVRSKATQDSLLVPIRFIAE</sequence>
<dbReference type="AlphaFoldDB" id="A0A502GP58"/>
<gene>
    <name evidence="2" type="ORF">EAH73_15960</name>
</gene>
<dbReference type="OrthoDB" id="882825at2"/>
<name>A0A502GP58_9BACT</name>
<comment type="caution">
    <text evidence="2">The sequence shown here is derived from an EMBL/GenBank/DDBJ whole genome shotgun (WGS) entry which is preliminary data.</text>
</comment>
<feature type="chain" id="PRO_5021409406" description="TonB C-terminal domain-containing protein" evidence="1">
    <location>
        <begin position="24"/>
        <end position="172"/>
    </location>
</feature>
<keyword evidence="1" id="KW-0732">Signal</keyword>
<reference evidence="2 3" key="1">
    <citation type="journal article" date="2019" name="Environ. Microbiol.">
        <title>Species interactions and distinct microbial communities in high Arctic permafrost affected cryosols are associated with the CH4 and CO2 gas fluxes.</title>
        <authorList>
            <person name="Altshuler I."/>
            <person name="Hamel J."/>
            <person name="Turney S."/>
            <person name="Magnuson E."/>
            <person name="Levesque R."/>
            <person name="Greer C."/>
            <person name="Whyte L.G."/>
        </authorList>
    </citation>
    <scope>NUCLEOTIDE SEQUENCE [LARGE SCALE GENOMIC DNA]</scope>
    <source>
        <strain evidence="2 3">S9.2P</strain>
    </source>
</reference>
<dbReference type="RefSeq" id="WP_140468351.1">
    <property type="nucleotide sequence ID" value="NZ_RCYZ01000007.1"/>
</dbReference>
<organism evidence="2 3">
    <name type="scientific">Hymenobacter nivis</name>
    <dbReference type="NCBI Taxonomy" id="1850093"/>
    <lineage>
        <taxon>Bacteria</taxon>
        <taxon>Pseudomonadati</taxon>
        <taxon>Bacteroidota</taxon>
        <taxon>Cytophagia</taxon>
        <taxon>Cytophagales</taxon>
        <taxon>Hymenobacteraceae</taxon>
        <taxon>Hymenobacter</taxon>
    </lineage>
</organism>
<evidence type="ECO:0008006" key="4">
    <source>
        <dbReference type="Google" id="ProtNLM"/>
    </source>
</evidence>
<evidence type="ECO:0000313" key="3">
    <source>
        <dbReference type="Proteomes" id="UP000317646"/>
    </source>
</evidence>
<evidence type="ECO:0000313" key="2">
    <source>
        <dbReference type="EMBL" id="TPG63555.1"/>
    </source>
</evidence>
<dbReference type="EMBL" id="RCYZ01000007">
    <property type="protein sequence ID" value="TPG63555.1"/>
    <property type="molecule type" value="Genomic_DNA"/>
</dbReference>
<proteinExistence type="predicted"/>
<keyword evidence="3" id="KW-1185">Reference proteome</keyword>
<protein>
    <recommendedName>
        <fullName evidence="4">TonB C-terminal domain-containing protein</fullName>
    </recommendedName>
</protein>
<evidence type="ECO:0000256" key="1">
    <source>
        <dbReference type="SAM" id="SignalP"/>
    </source>
</evidence>
<dbReference type="Proteomes" id="UP000317646">
    <property type="component" value="Unassembled WGS sequence"/>
</dbReference>
<accession>A0A502GP58</accession>
<feature type="signal peptide" evidence="1">
    <location>
        <begin position="1"/>
        <end position="23"/>
    </location>
</feature>